<protein>
    <submittedName>
        <fullName evidence="2">Uncharacterized protein</fullName>
    </submittedName>
</protein>
<accession>A0A9P1MZ51</accession>
<reference evidence="2" key="1">
    <citation type="submission" date="2022-11" db="EMBL/GenBank/DDBJ databases">
        <authorList>
            <person name="Kikuchi T."/>
        </authorList>
    </citation>
    <scope>NUCLEOTIDE SEQUENCE</scope>
    <source>
        <strain evidence="2">PS1010</strain>
    </source>
</reference>
<proteinExistence type="predicted"/>
<gene>
    <name evidence="2" type="ORF">CAMP_LOCUS6765</name>
</gene>
<evidence type="ECO:0000256" key="1">
    <source>
        <dbReference type="SAM" id="Phobius"/>
    </source>
</evidence>
<keyword evidence="1" id="KW-0472">Membrane</keyword>
<organism evidence="2 3">
    <name type="scientific">Caenorhabditis angaria</name>
    <dbReference type="NCBI Taxonomy" id="860376"/>
    <lineage>
        <taxon>Eukaryota</taxon>
        <taxon>Metazoa</taxon>
        <taxon>Ecdysozoa</taxon>
        <taxon>Nematoda</taxon>
        <taxon>Chromadorea</taxon>
        <taxon>Rhabditida</taxon>
        <taxon>Rhabditina</taxon>
        <taxon>Rhabditomorpha</taxon>
        <taxon>Rhabditoidea</taxon>
        <taxon>Rhabditidae</taxon>
        <taxon>Peloderinae</taxon>
        <taxon>Caenorhabditis</taxon>
    </lineage>
</organism>
<dbReference type="Proteomes" id="UP001152747">
    <property type="component" value="Unassembled WGS sequence"/>
</dbReference>
<sequence length="108" mass="12921">MLSAKINQMEHIAYNIHDIINLNEHVYIAITNEFNYFEEYIRTNFSSVNAFLGNFSKSCGEFEEITTKRTRKLCDSIDFMSDMRRIYLPLNFVFLIFTMILYSFKPYN</sequence>
<dbReference type="AlphaFoldDB" id="A0A9P1MZ51"/>
<keyword evidence="1" id="KW-1133">Transmembrane helix</keyword>
<feature type="transmembrane region" description="Helical" evidence="1">
    <location>
        <begin position="86"/>
        <end position="104"/>
    </location>
</feature>
<dbReference type="EMBL" id="CANHGI010000003">
    <property type="protein sequence ID" value="CAI5444128.1"/>
    <property type="molecule type" value="Genomic_DNA"/>
</dbReference>
<evidence type="ECO:0000313" key="3">
    <source>
        <dbReference type="Proteomes" id="UP001152747"/>
    </source>
</evidence>
<evidence type="ECO:0000313" key="2">
    <source>
        <dbReference type="EMBL" id="CAI5444128.1"/>
    </source>
</evidence>
<name>A0A9P1MZ51_9PELO</name>
<keyword evidence="3" id="KW-1185">Reference proteome</keyword>
<keyword evidence="1" id="KW-0812">Transmembrane</keyword>
<comment type="caution">
    <text evidence="2">The sequence shown here is derived from an EMBL/GenBank/DDBJ whole genome shotgun (WGS) entry which is preliminary data.</text>
</comment>